<proteinExistence type="predicted"/>
<dbReference type="AlphaFoldDB" id="A0AAC9I6I4"/>
<organism evidence="1 2">
    <name type="scientific">Flavobacterium gilvum</name>
    <dbReference type="NCBI Taxonomy" id="1492737"/>
    <lineage>
        <taxon>Bacteria</taxon>
        <taxon>Pseudomonadati</taxon>
        <taxon>Bacteroidota</taxon>
        <taxon>Flavobacteriia</taxon>
        <taxon>Flavobacteriales</taxon>
        <taxon>Flavobacteriaceae</taxon>
        <taxon>Flavobacterium</taxon>
    </lineage>
</organism>
<dbReference type="KEGG" id="fgl:EM308_16825"/>
<accession>A0AAC9I6I4</accession>
<protein>
    <submittedName>
        <fullName evidence="1">Uncharacterized protein</fullName>
    </submittedName>
</protein>
<evidence type="ECO:0000313" key="1">
    <source>
        <dbReference type="EMBL" id="AOW11015.1"/>
    </source>
</evidence>
<keyword evidence="2" id="KW-1185">Reference proteome</keyword>
<gene>
    <name evidence="1" type="ORF">EM308_16825</name>
</gene>
<dbReference type="EMBL" id="CP017479">
    <property type="protein sequence ID" value="AOW11015.1"/>
    <property type="molecule type" value="Genomic_DNA"/>
</dbReference>
<name>A0AAC9I6I4_9FLAO</name>
<sequence length="305" mass="35349">MKIKISIVFVLFNLFAVFAQQDLIKEIGKQAIIIDSLMKVNKNEKENYRVQNEILKNKIDSIKILKLTLSKLEKFKAEKGKVDNLIKQKNDSITLLKNQKSELSQKISSERIICEQKKLDEKEKVKSEILAKIINTYKGKKFDDLIVSSSKFSIERDLQLIGENNELNQIFIDLNKYFDAKSLLDNPFDGEKLKKSQIELNTIKQPSASLDKLKIQIENYQLLDKGLRDCLINIDTIDKKETVSGMEDGIKKLKLNKIQTEISKYIFNYDFNFSDYPYLSGILFQVIKIKFPNPDQDISKLIPNK</sequence>
<dbReference type="Proteomes" id="UP000175968">
    <property type="component" value="Chromosome"/>
</dbReference>
<reference evidence="1 2" key="1">
    <citation type="submission" date="2016-10" db="EMBL/GenBank/DDBJ databases">
        <title>Flavobacterium gilvum sp. nov., isolated from stream water.</title>
        <authorList>
            <person name="Shin S.-K."/>
            <person name="Cho Y.-J."/>
            <person name="Yi H."/>
        </authorList>
    </citation>
    <scope>NUCLEOTIDE SEQUENCE [LARGE SCALE GENOMIC DNA]</scope>
    <source>
        <strain evidence="1 2">EM1308</strain>
    </source>
</reference>
<evidence type="ECO:0000313" key="2">
    <source>
        <dbReference type="Proteomes" id="UP000175968"/>
    </source>
</evidence>
<dbReference type="RefSeq" id="WP_035637605.1">
    <property type="nucleotide sequence ID" value="NZ_CP017479.1"/>
</dbReference>